<comment type="caution">
    <text evidence="3">The sequence shown here is derived from an EMBL/GenBank/DDBJ whole genome shotgun (WGS) entry which is preliminary data.</text>
</comment>
<evidence type="ECO:0000256" key="1">
    <source>
        <dbReference type="ARBA" id="ARBA00023242"/>
    </source>
</evidence>
<dbReference type="EMBL" id="JAZAVJ010000072">
    <property type="protein sequence ID" value="KAK7416191.1"/>
    <property type="molecule type" value="Genomic_DNA"/>
</dbReference>
<gene>
    <name evidence="3" type="ORF">QQX98_005388</name>
</gene>
<dbReference type="InterPro" id="IPR007219">
    <property type="entry name" value="XnlR_reg_dom"/>
</dbReference>
<reference evidence="3 4" key="1">
    <citation type="journal article" date="2025" name="Microbiol. Resour. Announc.">
        <title>Draft genome sequences for Neonectria magnoliae and Neonectria punicea, canker pathogens of Liriodendron tulipifera and Acer saccharum in West Virginia.</title>
        <authorList>
            <person name="Petronek H.M."/>
            <person name="Kasson M.T."/>
            <person name="Metheny A.M."/>
            <person name="Stauder C.M."/>
            <person name="Lovett B."/>
            <person name="Lynch S.C."/>
            <person name="Garnas J.R."/>
            <person name="Kasson L.R."/>
            <person name="Stajich J.E."/>
        </authorList>
    </citation>
    <scope>NUCLEOTIDE SEQUENCE [LARGE SCALE GENOMIC DNA]</scope>
    <source>
        <strain evidence="3 4">NRRL 64653</strain>
    </source>
</reference>
<feature type="domain" description="Xylanolytic transcriptional activator regulatory" evidence="2">
    <location>
        <begin position="3"/>
        <end position="72"/>
    </location>
</feature>
<dbReference type="Proteomes" id="UP001498476">
    <property type="component" value="Unassembled WGS sequence"/>
</dbReference>
<proteinExistence type="predicted"/>
<accession>A0ABR1H6F1</accession>
<keyword evidence="1" id="KW-0539">Nucleus</keyword>
<dbReference type="Pfam" id="PF04082">
    <property type="entry name" value="Fungal_trans"/>
    <property type="match status" value="1"/>
</dbReference>
<protein>
    <recommendedName>
        <fullName evidence="2">Xylanolytic transcriptional activator regulatory domain-containing protein</fullName>
    </recommendedName>
</protein>
<name>A0ABR1H6F1_9HYPO</name>
<organism evidence="3 4">
    <name type="scientific">Neonectria punicea</name>
    <dbReference type="NCBI Taxonomy" id="979145"/>
    <lineage>
        <taxon>Eukaryota</taxon>
        <taxon>Fungi</taxon>
        <taxon>Dikarya</taxon>
        <taxon>Ascomycota</taxon>
        <taxon>Pezizomycotina</taxon>
        <taxon>Sordariomycetes</taxon>
        <taxon>Hypocreomycetidae</taxon>
        <taxon>Hypocreales</taxon>
        <taxon>Nectriaceae</taxon>
        <taxon>Neonectria</taxon>
    </lineage>
</organism>
<evidence type="ECO:0000313" key="3">
    <source>
        <dbReference type="EMBL" id="KAK7416191.1"/>
    </source>
</evidence>
<evidence type="ECO:0000313" key="4">
    <source>
        <dbReference type="Proteomes" id="UP001498476"/>
    </source>
</evidence>
<dbReference type="CDD" id="cd12148">
    <property type="entry name" value="fungal_TF_MHR"/>
    <property type="match status" value="1"/>
</dbReference>
<sequence>MTLGLDYDSSYINLPEHERERGRRVFWILFVTERTFALQHRRPVRFHNYIAKPEVINSDCPVVMNDLVNHISIFEVLPPALYEWHPQSDMQQPRGVALAHQINTKLGSA</sequence>
<evidence type="ECO:0000259" key="2">
    <source>
        <dbReference type="Pfam" id="PF04082"/>
    </source>
</evidence>
<keyword evidence="4" id="KW-1185">Reference proteome</keyword>